<protein>
    <submittedName>
        <fullName evidence="1">Uncharacterized protein</fullName>
    </submittedName>
</protein>
<reference evidence="1" key="2">
    <citation type="journal article" date="2015" name="Data Brief">
        <title>Shoot transcriptome of the giant reed, Arundo donax.</title>
        <authorList>
            <person name="Barrero R.A."/>
            <person name="Guerrero F.D."/>
            <person name="Moolhuijzen P."/>
            <person name="Goolsby J.A."/>
            <person name="Tidwell J."/>
            <person name="Bellgard S.E."/>
            <person name="Bellgard M.I."/>
        </authorList>
    </citation>
    <scope>NUCLEOTIDE SEQUENCE</scope>
    <source>
        <tissue evidence="1">Shoot tissue taken approximately 20 cm above the soil surface</tissue>
    </source>
</reference>
<accession>A0A0A9AX63</accession>
<dbReference type="AlphaFoldDB" id="A0A0A9AX63"/>
<organism evidence="1">
    <name type="scientific">Arundo donax</name>
    <name type="common">Giant reed</name>
    <name type="synonym">Donax arundinaceus</name>
    <dbReference type="NCBI Taxonomy" id="35708"/>
    <lineage>
        <taxon>Eukaryota</taxon>
        <taxon>Viridiplantae</taxon>
        <taxon>Streptophyta</taxon>
        <taxon>Embryophyta</taxon>
        <taxon>Tracheophyta</taxon>
        <taxon>Spermatophyta</taxon>
        <taxon>Magnoliopsida</taxon>
        <taxon>Liliopsida</taxon>
        <taxon>Poales</taxon>
        <taxon>Poaceae</taxon>
        <taxon>PACMAD clade</taxon>
        <taxon>Arundinoideae</taxon>
        <taxon>Arundineae</taxon>
        <taxon>Arundo</taxon>
    </lineage>
</organism>
<reference evidence="1" key="1">
    <citation type="submission" date="2014-09" db="EMBL/GenBank/DDBJ databases">
        <authorList>
            <person name="Magalhaes I.L.F."/>
            <person name="Oliveira U."/>
            <person name="Santos F.R."/>
            <person name="Vidigal T.H.D.A."/>
            <person name="Brescovit A.D."/>
            <person name="Santos A.J."/>
        </authorList>
    </citation>
    <scope>NUCLEOTIDE SEQUENCE</scope>
    <source>
        <tissue evidence="1">Shoot tissue taken approximately 20 cm above the soil surface</tissue>
    </source>
</reference>
<proteinExistence type="predicted"/>
<evidence type="ECO:0000313" key="1">
    <source>
        <dbReference type="EMBL" id="JAD53510.1"/>
    </source>
</evidence>
<name>A0A0A9AX63_ARUDO</name>
<dbReference type="EMBL" id="GBRH01244385">
    <property type="protein sequence ID" value="JAD53510.1"/>
    <property type="molecule type" value="Transcribed_RNA"/>
</dbReference>
<sequence>MSLSGSNALFSRVQTTTVAENVPIRMVASVKC</sequence>